<dbReference type="SUPFAM" id="SSF52172">
    <property type="entry name" value="CheY-like"/>
    <property type="match status" value="1"/>
</dbReference>
<keyword evidence="4" id="KW-0804">Transcription</keyword>
<dbReference type="InterPro" id="IPR036388">
    <property type="entry name" value="WH-like_DNA-bd_sf"/>
</dbReference>
<sequence length="237" mass="27049">MPKVFLAEDDLALSSLVADRLAKYNYVVEKVTDFKNVEKQFEQSRADIVLMDINLPYLDGFHFVRYIRRVSETPIIIISARNSSSEQVMGIEFGADDYITKPFDIELLIAKMGALLRRSRAAANLFVTVIKAGELELDTEKLTLKTRNNQVMLSKNEYRLIKKLMEKPGNVVPREELFEELWDDATFVEENTLSVNMTRVKARLQELGFSNAIKVKRGAGYFLDAAALTRSKEEKSL</sequence>
<dbReference type="EMBL" id="AORV01000065">
    <property type="protein sequence ID" value="EMS69552.1"/>
    <property type="molecule type" value="Genomic_DNA"/>
</dbReference>
<comment type="function">
    <text evidence="5">May play the central regulatory role in sporulation. It may be an element of the effector pathway responsible for the activation of sporulation genes in response to nutritional stress. Spo0A may act in concert with spo0H (a sigma factor) to control the expression of some genes that are critical to the sporulation process.</text>
</comment>
<gene>
    <name evidence="10" type="ORF">CTER_4706</name>
</gene>
<dbReference type="SMART" id="SM00448">
    <property type="entry name" value="REC"/>
    <property type="match status" value="1"/>
</dbReference>
<evidence type="ECO:0000313" key="11">
    <source>
        <dbReference type="Proteomes" id="UP000014155"/>
    </source>
</evidence>
<keyword evidence="2" id="KW-0805">Transcription regulation</keyword>
<dbReference type="SUPFAM" id="SSF46894">
    <property type="entry name" value="C-terminal effector domain of the bipartite response regulators"/>
    <property type="match status" value="1"/>
</dbReference>
<dbReference type="Gene3D" id="3.40.50.2300">
    <property type="match status" value="1"/>
</dbReference>
<dbReference type="SMART" id="SM00862">
    <property type="entry name" value="Trans_reg_C"/>
    <property type="match status" value="1"/>
</dbReference>
<accession>S0FFT7</accession>
<evidence type="ECO:0000313" key="10">
    <source>
        <dbReference type="EMBL" id="EMS69552.1"/>
    </source>
</evidence>
<evidence type="ECO:0000256" key="2">
    <source>
        <dbReference type="ARBA" id="ARBA00023015"/>
    </source>
</evidence>
<dbReference type="Gene3D" id="1.10.10.10">
    <property type="entry name" value="Winged helix-like DNA-binding domain superfamily/Winged helix DNA-binding domain"/>
    <property type="match status" value="1"/>
</dbReference>
<name>S0FFT7_RUMCE</name>
<dbReference type="InterPro" id="IPR001867">
    <property type="entry name" value="OmpR/PhoB-type_DNA-bd"/>
</dbReference>
<dbReference type="InterPro" id="IPR001789">
    <property type="entry name" value="Sig_transdc_resp-reg_receiver"/>
</dbReference>
<feature type="domain" description="OmpR/PhoB-type" evidence="9">
    <location>
        <begin position="127"/>
        <end position="225"/>
    </location>
</feature>
<feature type="modified residue" description="4-aspartylphosphate" evidence="6">
    <location>
        <position position="52"/>
    </location>
</feature>
<keyword evidence="11" id="KW-1185">Reference proteome</keyword>
<comment type="caution">
    <text evidence="10">The sequence shown here is derived from an EMBL/GenBank/DDBJ whole genome shotgun (WGS) entry which is preliminary data.</text>
</comment>
<protein>
    <recommendedName>
        <fullName evidence="1">Stage 0 sporulation protein A homolog</fullName>
    </recommendedName>
</protein>
<dbReference type="InterPro" id="IPR016032">
    <property type="entry name" value="Sig_transdc_resp-reg_C-effctor"/>
</dbReference>
<dbReference type="RefSeq" id="WP_004629794.1">
    <property type="nucleotide sequence ID" value="NZ_AORV01000065.1"/>
</dbReference>
<dbReference type="PANTHER" id="PTHR48111:SF43">
    <property type="entry name" value="STAGE 0 SPORULATION PROTEIN A HOMOLOG"/>
    <property type="match status" value="1"/>
</dbReference>
<dbReference type="PATRIC" id="fig|1195236.3.peg.4890"/>
<reference evidence="10 11" key="1">
    <citation type="journal article" date="2013" name="Genome Announc.">
        <title>Draft Genome Sequence of the Cellulolytic, Mesophilic, Anaerobic Bacterium Clostridium termitidis Strain CT1112 (DSM 5398).</title>
        <authorList>
            <person name="Lal S."/>
            <person name="Ramachandran U."/>
            <person name="Zhang X."/>
            <person name="Munir R."/>
            <person name="Sparling R."/>
            <person name="Levin D.B."/>
        </authorList>
    </citation>
    <scope>NUCLEOTIDE SEQUENCE [LARGE SCALE GENOMIC DNA]</scope>
    <source>
        <strain evidence="10 11">CT1112</strain>
    </source>
</reference>
<feature type="domain" description="Response regulatory" evidence="8">
    <location>
        <begin position="3"/>
        <end position="116"/>
    </location>
</feature>
<evidence type="ECO:0000259" key="9">
    <source>
        <dbReference type="PROSITE" id="PS51755"/>
    </source>
</evidence>
<dbReference type="Pfam" id="PF00486">
    <property type="entry name" value="Trans_reg_C"/>
    <property type="match status" value="1"/>
</dbReference>
<dbReference type="eggNOG" id="COG0745">
    <property type="taxonomic scope" value="Bacteria"/>
</dbReference>
<evidence type="ECO:0000256" key="3">
    <source>
        <dbReference type="ARBA" id="ARBA00023125"/>
    </source>
</evidence>
<keyword evidence="6" id="KW-0597">Phosphoprotein</keyword>
<dbReference type="GO" id="GO:0032993">
    <property type="term" value="C:protein-DNA complex"/>
    <property type="evidence" value="ECO:0007669"/>
    <property type="project" value="TreeGrafter"/>
</dbReference>
<dbReference type="AlphaFoldDB" id="S0FFT7"/>
<dbReference type="InterPro" id="IPR039420">
    <property type="entry name" value="WalR-like"/>
</dbReference>
<dbReference type="GO" id="GO:0000156">
    <property type="term" value="F:phosphorelay response regulator activity"/>
    <property type="evidence" value="ECO:0007669"/>
    <property type="project" value="TreeGrafter"/>
</dbReference>
<evidence type="ECO:0000256" key="4">
    <source>
        <dbReference type="ARBA" id="ARBA00023163"/>
    </source>
</evidence>
<organism evidence="10 11">
    <name type="scientific">Ruminiclostridium cellobioparum subsp. termitidis CT1112</name>
    <dbReference type="NCBI Taxonomy" id="1195236"/>
    <lineage>
        <taxon>Bacteria</taxon>
        <taxon>Bacillati</taxon>
        <taxon>Bacillota</taxon>
        <taxon>Clostridia</taxon>
        <taxon>Eubacteriales</taxon>
        <taxon>Oscillospiraceae</taxon>
        <taxon>Ruminiclostridium</taxon>
    </lineage>
</organism>
<evidence type="ECO:0000256" key="1">
    <source>
        <dbReference type="ARBA" id="ARBA00018672"/>
    </source>
</evidence>
<dbReference type="GO" id="GO:0006355">
    <property type="term" value="P:regulation of DNA-templated transcription"/>
    <property type="evidence" value="ECO:0007669"/>
    <property type="project" value="InterPro"/>
</dbReference>
<dbReference type="PANTHER" id="PTHR48111">
    <property type="entry name" value="REGULATOR OF RPOS"/>
    <property type="match status" value="1"/>
</dbReference>
<dbReference type="Pfam" id="PF00072">
    <property type="entry name" value="Response_reg"/>
    <property type="match status" value="1"/>
</dbReference>
<dbReference type="CDD" id="cd00383">
    <property type="entry name" value="trans_reg_C"/>
    <property type="match status" value="1"/>
</dbReference>
<dbReference type="Proteomes" id="UP000014155">
    <property type="component" value="Unassembled WGS sequence"/>
</dbReference>
<evidence type="ECO:0000256" key="5">
    <source>
        <dbReference type="ARBA" id="ARBA00024867"/>
    </source>
</evidence>
<evidence type="ECO:0000256" key="7">
    <source>
        <dbReference type="PROSITE-ProRule" id="PRU01091"/>
    </source>
</evidence>
<keyword evidence="3 7" id="KW-0238">DNA-binding</keyword>
<dbReference type="GO" id="GO:0000976">
    <property type="term" value="F:transcription cis-regulatory region binding"/>
    <property type="evidence" value="ECO:0007669"/>
    <property type="project" value="TreeGrafter"/>
</dbReference>
<dbReference type="PROSITE" id="PS50110">
    <property type="entry name" value="RESPONSE_REGULATORY"/>
    <property type="match status" value="1"/>
</dbReference>
<dbReference type="GO" id="GO:0005829">
    <property type="term" value="C:cytosol"/>
    <property type="evidence" value="ECO:0007669"/>
    <property type="project" value="TreeGrafter"/>
</dbReference>
<dbReference type="Gene3D" id="6.10.250.690">
    <property type="match status" value="1"/>
</dbReference>
<evidence type="ECO:0000259" key="8">
    <source>
        <dbReference type="PROSITE" id="PS50110"/>
    </source>
</evidence>
<dbReference type="STRING" id="1195236.CTER_4706"/>
<dbReference type="PROSITE" id="PS51755">
    <property type="entry name" value="OMPR_PHOB"/>
    <property type="match status" value="1"/>
</dbReference>
<feature type="DNA-binding region" description="OmpR/PhoB-type" evidence="7">
    <location>
        <begin position="127"/>
        <end position="225"/>
    </location>
</feature>
<dbReference type="InterPro" id="IPR011006">
    <property type="entry name" value="CheY-like_superfamily"/>
</dbReference>
<proteinExistence type="predicted"/>
<evidence type="ECO:0000256" key="6">
    <source>
        <dbReference type="PROSITE-ProRule" id="PRU00169"/>
    </source>
</evidence>